<evidence type="ECO:0000256" key="3">
    <source>
        <dbReference type="ARBA" id="ARBA00022741"/>
    </source>
</evidence>
<evidence type="ECO:0000313" key="7">
    <source>
        <dbReference type="Proteomes" id="UP001230207"/>
    </source>
</evidence>
<keyword evidence="3" id="KW-0547">Nucleotide-binding</keyword>
<proteinExistence type="inferred from homology"/>
<dbReference type="PROSITE" id="PS00211">
    <property type="entry name" value="ABC_TRANSPORTER_1"/>
    <property type="match status" value="1"/>
</dbReference>
<sequence length="279" mass="30275">MIEISELHFTYGATPVLDGVSLRLREGERVAILGGNGSGKSTLAEWLAGWKTGRDHAAAKGTVHWHGRPWQDYSVSERASTVQLVGQRPAQHLSGRAFTVAEEIAFGPENLGLPVEDIVWRRDKALHTCRLNHLAERDPFTLSGGEQQRLVIAAALALQPRLLILDEPFSNLDPESRVQTASVLRELPDDVAVVLFDTNPDTALDLADRFLLLHDGKIVAEGSARSVLLHPQAIETLGFSSVARCFIENGFGAPVGGQWSTAGLPLSLADVRSPRAEIC</sequence>
<evidence type="ECO:0000256" key="2">
    <source>
        <dbReference type="ARBA" id="ARBA00022448"/>
    </source>
</evidence>
<reference evidence="6 7" key="1">
    <citation type="submission" date="2023-07" db="EMBL/GenBank/DDBJ databases">
        <title>Genomic Encyclopedia of Type Strains, Phase IV (KMG-IV): sequencing the most valuable type-strain genomes for metagenomic binning, comparative biology and taxonomic classification.</title>
        <authorList>
            <person name="Goeker M."/>
        </authorList>
    </citation>
    <scope>NUCLEOTIDE SEQUENCE [LARGE SCALE GENOMIC DNA]</scope>
    <source>
        <strain evidence="6 7">DSM 1112</strain>
    </source>
</reference>
<name>A0ABU0BUQ8_9HYPH</name>
<comment type="similarity">
    <text evidence="1">Belongs to the ABC transporter superfamily.</text>
</comment>
<comment type="caution">
    <text evidence="6">The sequence shown here is derived from an EMBL/GenBank/DDBJ whole genome shotgun (WGS) entry which is preliminary data.</text>
</comment>
<dbReference type="InterPro" id="IPR003593">
    <property type="entry name" value="AAA+_ATPase"/>
</dbReference>
<organism evidence="6 7">
    <name type="scientific">Pararhizobium capsulatum DSM 1112</name>
    <dbReference type="NCBI Taxonomy" id="1121113"/>
    <lineage>
        <taxon>Bacteria</taxon>
        <taxon>Pseudomonadati</taxon>
        <taxon>Pseudomonadota</taxon>
        <taxon>Alphaproteobacteria</taxon>
        <taxon>Hyphomicrobiales</taxon>
        <taxon>Rhizobiaceae</taxon>
        <taxon>Rhizobium/Agrobacterium group</taxon>
        <taxon>Pararhizobium</taxon>
    </lineage>
</organism>
<dbReference type="EMBL" id="JAUSVF010000002">
    <property type="protein sequence ID" value="MDQ0321985.1"/>
    <property type="molecule type" value="Genomic_DNA"/>
</dbReference>
<dbReference type="SUPFAM" id="SSF52540">
    <property type="entry name" value="P-loop containing nucleoside triphosphate hydrolases"/>
    <property type="match status" value="1"/>
</dbReference>
<keyword evidence="4 6" id="KW-0067">ATP-binding</keyword>
<dbReference type="SMART" id="SM00382">
    <property type="entry name" value="AAA"/>
    <property type="match status" value="1"/>
</dbReference>
<dbReference type="CDD" id="cd03225">
    <property type="entry name" value="ABC_cobalt_CbiO_domain1"/>
    <property type="match status" value="1"/>
</dbReference>
<dbReference type="InterPro" id="IPR015856">
    <property type="entry name" value="ABC_transpr_CbiO/EcfA_su"/>
</dbReference>
<evidence type="ECO:0000256" key="1">
    <source>
        <dbReference type="ARBA" id="ARBA00005417"/>
    </source>
</evidence>
<protein>
    <submittedName>
        <fullName evidence="6">Energy-coupling factor transporter ATP-binding protein EcfA2</fullName>
    </submittedName>
</protein>
<keyword evidence="7" id="KW-1185">Reference proteome</keyword>
<dbReference type="GO" id="GO:0005524">
    <property type="term" value="F:ATP binding"/>
    <property type="evidence" value="ECO:0007669"/>
    <property type="project" value="UniProtKB-KW"/>
</dbReference>
<dbReference type="Pfam" id="PF00005">
    <property type="entry name" value="ABC_tran"/>
    <property type="match status" value="1"/>
</dbReference>
<dbReference type="InterPro" id="IPR003439">
    <property type="entry name" value="ABC_transporter-like_ATP-bd"/>
</dbReference>
<accession>A0ABU0BUQ8</accession>
<dbReference type="Gene3D" id="3.40.50.300">
    <property type="entry name" value="P-loop containing nucleotide triphosphate hydrolases"/>
    <property type="match status" value="1"/>
</dbReference>
<gene>
    <name evidence="6" type="ORF">QO002_004191</name>
</gene>
<dbReference type="InterPro" id="IPR017871">
    <property type="entry name" value="ABC_transporter-like_CS"/>
</dbReference>
<keyword evidence="2" id="KW-0813">Transport</keyword>
<dbReference type="PANTHER" id="PTHR43553">
    <property type="entry name" value="HEAVY METAL TRANSPORTER"/>
    <property type="match status" value="1"/>
</dbReference>
<dbReference type="InterPro" id="IPR027417">
    <property type="entry name" value="P-loop_NTPase"/>
</dbReference>
<dbReference type="PANTHER" id="PTHR43553:SF24">
    <property type="entry name" value="ENERGY-COUPLING FACTOR TRANSPORTER ATP-BINDING PROTEIN ECFA1"/>
    <property type="match status" value="1"/>
</dbReference>
<feature type="domain" description="ABC transporter" evidence="5">
    <location>
        <begin position="2"/>
        <end position="240"/>
    </location>
</feature>
<evidence type="ECO:0000259" key="5">
    <source>
        <dbReference type="PROSITE" id="PS50893"/>
    </source>
</evidence>
<dbReference type="RefSeq" id="WP_307233572.1">
    <property type="nucleotide sequence ID" value="NZ_JAUSVF010000002.1"/>
</dbReference>
<evidence type="ECO:0000313" key="6">
    <source>
        <dbReference type="EMBL" id="MDQ0321985.1"/>
    </source>
</evidence>
<dbReference type="Proteomes" id="UP001230207">
    <property type="component" value="Unassembled WGS sequence"/>
</dbReference>
<evidence type="ECO:0000256" key="4">
    <source>
        <dbReference type="ARBA" id="ARBA00022840"/>
    </source>
</evidence>
<dbReference type="PROSITE" id="PS50893">
    <property type="entry name" value="ABC_TRANSPORTER_2"/>
    <property type="match status" value="1"/>
</dbReference>
<dbReference type="InterPro" id="IPR050095">
    <property type="entry name" value="ECF_ABC_transporter_ATP-bd"/>
</dbReference>